<protein>
    <submittedName>
        <fullName evidence="3">YCII-related domain-containing protein</fullName>
    </submittedName>
</protein>
<feature type="domain" description="YCII-related" evidence="2">
    <location>
        <begin position="16"/>
        <end position="93"/>
    </location>
</feature>
<dbReference type="Proteomes" id="UP000295573">
    <property type="component" value="Unassembled WGS sequence"/>
</dbReference>
<dbReference type="InterPro" id="IPR011008">
    <property type="entry name" value="Dimeric_a/b-barrel"/>
</dbReference>
<evidence type="ECO:0000259" key="2">
    <source>
        <dbReference type="Pfam" id="PF03795"/>
    </source>
</evidence>
<evidence type="ECO:0000256" key="1">
    <source>
        <dbReference type="ARBA" id="ARBA00007689"/>
    </source>
</evidence>
<evidence type="ECO:0000313" key="4">
    <source>
        <dbReference type="Proteomes" id="UP000295573"/>
    </source>
</evidence>
<proteinExistence type="inferred from homology"/>
<dbReference type="RefSeq" id="WP_132147956.1">
    <property type="nucleotide sequence ID" value="NZ_SLWR01000004.1"/>
</dbReference>
<comment type="caution">
    <text evidence="3">The sequence shown here is derived from an EMBL/GenBank/DDBJ whole genome shotgun (WGS) entry which is preliminary data.</text>
</comment>
<gene>
    <name evidence="3" type="ORF">EV646_10454</name>
</gene>
<name>A0A4R2IT27_9ACTN</name>
<reference evidence="3 4" key="1">
    <citation type="journal article" date="2015" name="Stand. Genomic Sci.">
        <title>Genomic Encyclopedia of Bacterial and Archaeal Type Strains, Phase III: the genomes of soil and plant-associated and newly described type strains.</title>
        <authorList>
            <person name="Whitman W.B."/>
            <person name="Woyke T."/>
            <person name="Klenk H.P."/>
            <person name="Zhou Y."/>
            <person name="Lilburn T.G."/>
            <person name="Beck B.J."/>
            <person name="De Vos P."/>
            <person name="Vandamme P."/>
            <person name="Eisen J.A."/>
            <person name="Garrity G."/>
            <person name="Hugenholtz P."/>
            <person name="Kyrpides N.C."/>
        </authorList>
    </citation>
    <scope>NUCLEOTIDE SEQUENCE [LARGE SCALE GENOMIC DNA]</scope>
    <source>
        <strain evidence="3 4">VKM Ac-2541</strain>
    </source>
</reference>
<dbReference type="EMBL" id="SLWR01000004">
    <property type="protein sequence ID" value="TCO48237.1"/>
    <property type="molecule type" value="Genomic_DNA"/>
</dbReference>
<keyword evidence="4" id="KW-1185">Reference proteome</keyword>
<dbReference type="InterPro" id="IPR005545">
    <property type="entry name" value="YCII"/>
</dbReference>
<dbReference type="AlphaFoldDB" id="A0A4R2IT27"/>
<accession>A0A4R2IT27</accession>
<sequence length="104" mass="10486">MAKFLVTYHGASPPRNEEEKQQAMAAFMAWVSQVGSALVDPGAPLGSSAVVSSDGLVDGVAEGPAGGYSILEADDLAAVAELLRDDPFVGRGGALQVSQAVSPG</sequence>
<evidence type="ECO:0000313" key="3">
    <source>
        <dbReference type="EMBL" id="TCO48237.1"/>
    </source>
</evidence>
<comment type="similarity">
    <text evidence="1">Belongs to the YciI family.</text>
</comment>
<dbReference type="SUPFAM" id="SSF54909">
    <property type="entry name" value="Dimeric alpha+beta barrel"/>
    <property type="match status" value="1"/>
</dbReference>
<organism evidence="3 4">
    <name type="scientific">Kribbella antiqua</name>
    <dbReference type="NCBI Taxonomy" id="2512217"/>
    <lineage>
        <taxon>Bacteria</taxon>
        <taxon>Bacillati</taxon>
        <taxon>Actinomycetota</taxon>
        <taxon>Actinomycetes</taxon>
        <taxon>Propionibacteriales</taxon>
        <taxon>Kribbellaceae</taxon>
        <taxon>Kribbella</taxon>
    </lineage>
</organism>
<dbReference type="Pfam" id="PF03795">
    <property type="entry name" value="YCII"/>
    <property type="match status" value="1"/>
</dbReference>
<dbReference type="OrthoDB" id="4965098at2"/>